<sequence>MNRGGLGARSLNIELQQALNAPGDVKVERFGWTYRLGDKVMQIANDYDRDVFNGDLGVIDRVDIEEGELTVSFDGREVVYGFGELDELVLAYATTIHKSQGSEYPAVVIPLVTQHYAMLARNLLYTGVTRGRKLVVLVGQKKALAIAVCNQGGRRRWSKVKEWLAQGAI</sequence>
<evidence type="ECO:0000256" key="2">
    <source>
        <dbReference type="ARBA" id="ARBA00022840"/>
    </source>
</evidence>
<dbReference type="AlphaFoldDB" id="A0A4P5NUE4"/>
<organism evidence="5 6">
    <name type="scientific">Komagataeibacter diospyri</name>
    <dbReference type="NCBI Taxonomy" id="1932662"/>
    <lineage>
        <taxon>Bacteria</taxon>
        <taxon>Pseudomonadati</taxon>
        <taxon>Pseudomonadota</taxon>
        <taxon>Alphaproteobacteria</taxon>
        <taxon>Acetobacterales</taxon>
        <taxon>Acetobacteraceae</taxon>
        <taxon>Komagataeibacter</taxon>
    </lineage>
</organism>
<dbReference type="EMBL" id="BDLU01000082">
    <property type="protein sequence ID" value="GCE85269.1"/>
    <property type="molecule type" value="Genomic_DNA"/>
</dbReference>
<dbReference type="InterPro" id="IPR027417">
    <property type="entry name" value="P-loop_NTPase"/>
</dbReference>
<accession>A0A4P5NUE4</accession>
<dbReference type="CDD" id="cd18809">
    <property type="entry name" value="SF1_C_RecD"/>
    <property type="match status" value="1"/>
</dbReference>
<dbReference type="GO" id="GO:0005524">
    <property type="term" value="F:ATP binding"/>
    <property type="evidence" value="ECO:0007669"/>
    <property type="project" value="UniProtKB-KW"/>
</dbReference>
<evidence type="ECO:0000313" key="6">
    <source>
        <dbReference type="Proteomes" id="UP000315095"/>
    </source>
</evidence>
<proteinExistence type="predicted"/>
<dbReference type="Pfam" id="PF18335">
    <property type="entry name" value="SH3_13"/>
    <property type="match status" value="1"/>
</dbReference>
<dbReference type="Gene3D" id="3.40.50.300">
    <property type="entry name" value="P-loop containing nucleotide triphosphate hydrolases"/>
    <property type="match status" value="1"/>
</dbReference>
<dbReference type="SUPFAM" id="SSF52540">
    <property type="entry name" value="P-loop containing nucleoside triphosphate hydrolases"/>
    <property type="match status" value="1"/>
</dbReference>
<dbReference type="GO" id="GO:0009338">
    <property type="term" value="C:exodeoxyribonuclease V complex"/>
    <property type="evidence" value="ECO:0007669"/>
    <property type="project" value="TreeGrafter"/>
</dbReference>
<dbReference type="GO" id="GO:0017116">
    <property type="term" value="F:single-stranded DNA helicase activity"/>
    <property type="evidence" value="ECO:0007669"/>
    <property type="project" value="TreeGrafter"/>
</dbReference>
<dbReference type="InterPro" id="IPR041451">
    <property type="entry name" value="RecD2_SH13"/>
</dbReference>
<evidence type="ECO:0000313" key="5">
    <source>
        <dbReference type="EMBL" id="GCE85269.1"/>
    </source>
</evidence>
<keyword evidence="1" id="KW-0547">Nucleotide-binding</keyword>
<keyword evidence="2" id="KW-0067">ATP-binding</keyword>
<protein>
    <submittedName>
        <fullName evidence="5">Uncharacterized protein</fullName>
    </submittedName>
</protein>
<dbReference type="Gene3D" id="2.30.30.940">
    <property type="match status" value="1"/>
</dbReference>
<dbReference type="InterPro" id="IPR050534">
    <property type="entry name" value="Coronavir_polyprotein_1ab"/>
</dbReference>
<dbReference type="PANTHER" id="PTHR43788:SF6">
    <property type="entry name" value="DNA HELICASE B"/>
    <property type="match status" value="1"/>
</dbReference>
<comment type="caution">
    <text evidence="5">The sequence shown here is derived from an EMBL/GenBank/DDBJ whole genome shotgun (WGS) entry which is preliminary data.</text>
</comment>
<evidence type="ECO:0000259" key="4">
    <source>
        <dbReference type="Pfam" id="PF18335"/>
    </source>
</evidence>
<gene>
    <name evidence="5" type="ORF">MSKU9_3410</name>
</gene>
<evidence type="ECO:0000256" key="1">
    <source>
        <dbReference type="ARBA" id="ARBA00022741"/>
    </source>
</evidence>
<dbReference type="Pfam" id="PF13538">
    <property type="entry name" value="UvrD_C_2"/>
    <property type="match status" value="1"/>
</dbReference>
<evidence type="ECO:0000259" key="3">
    <source>
        <dbReference type="Pfam" id="PF13538"/>
    </source>
</evidence>
<name>A0A4P5NUE4_9PROT</name>
<keyword evidence="6" id="KW-1185">Reference proteome</keyword>
<dbReference type="PANTHER" id="PTHR43788">
    <property type="entry name" value="DNA2/NAM7 HELICASE FAMILY MEMBER"/>
    <property type="match status" value="1"/>
</dbReference>
<reference evidence="6" key="1">
    <citation type="submission" date="2017-01" db="EMBL/GenBank/DDBJ databases">
        <title>Komagataeibacter sp. MSKU9 whole genome sequencing project.</title>
        <authorList>
            <person name="Matsutani M."/>
            <person name="Naloka K."/>
            <person name="Theeragool G."/>
            <person name="Yakushi T."/>
            <person name="Matsushita K."/>
        </authorList>
    </citation>
    <scope>NUCLEOTIDE SEQUENCE [LARGE SCALE GENOMIC DNA]</scope>
    <source>
        <strain evidence="6">MSKU9</strain>
    </source>
</reference>
<feature type="domain" description="ATP-dependent RecD2 DNA helicase SH3" evidence="4">
    <location>
        <begin position="11"/>
        <end position="73"/>
    </location>
</feature>
<dbReference type="GO" id="GO:0006310">
    <property type="term" value="P:DNA recombination"/>
    <property type="evidence" value="ECO:0007669"/>
    <property type="project" value="TreeGrafter"/>
</dbReference>
<dbReference type="InterPro" id="IPR027785">
    <property type="entry name" value="UvrD-like_helicase_C"/>
</dbReference>
<dbReference type="Proteomes" id="UP000315095">
    <property type="component" value="Unassembled WGS sequence"/>
</dbReference>
<feature type="domain" description="UvrD-like helicase C-terminal" evidence="3">
    <location>
        <begin position="90"/>
        <end position="138"/>
    </location>
</feature>